<accession>A0A1S3VVS5</accession>
<comment type="similarity">
    <text evidence="1">Belongs to the disease resistance NB-LRR family.</text>
</comment>
<dbReference type="InterPro" id="IPR050905">
    <property type="entry name" value="Plant_NBS-LRR"/>
</dbReference>
<evidence type="ECO:0000256" key="4">
    <source>
        <dbReference type="ARBA" id="ARBA00022840"/>
    </source>
</evidence>
<feature type="domain" description="AAA+ ATPase" evidence="6">
    <location>
        <begin position="167"/>
        <end position="300"/>
    </location>
</feature>
<dbReference type="KEGG" id="vra:106778921"/>
<reference evidence="8" key="1">
    <citation type="submission" date="2025-08" db="UniProtKB">
        <authorList>
            <consortium name="RefSeq"/>
        </authorList>
    </citation>
    <scope>IDENTIFICATION</scope>
    <source>
        <tissue evidence="8">Leaf</tissue>
    </source>
</reference>
<dbReference type="InterPro" id="IPR027417">
    <property type="entry name" value="P-loop_NTPase"/>
</dbReference>
<evidence type="ECO:0000313" key="8">
    <source>
        <dbReference type="RefSeq" id="XP_014522415.1"/>
    </source>
</evidence>
<organism evidence="7 8">
    <name type="scientific">Vigna radiata var. radiata</name>
    <name type="common">Mung bean</name>
    <name type="synonym">Phaseolus aureus</name>
    <dbReference type="NCBI Taxonomy" id="3916"/>
    <lineage>
        <taxon>Eukaryota</taxon>
        <taxon>Viridiplantae</taxon>
        <taxon>Streptophyta</taxon>
        <taxon>Embryophyta</taxon>
        <taxon>Tracheophyta</taxon>
        <taxon>Spermatophyta</taxon>
        <taxon>Magnoliopsida</taxon>
        <taxon>eudicotyledons</taxon>
        <taxon>Gunneridae</taxon>
        <taxon>Pentapetalae</taxon>
        <taxon>rosids</taxon>
        <taxon>fabids</taxon>
        <taxon>Fabales</taxon>
        <taxon>Fabaceae</taxon>
        <taxon>Papilionoideae</taxon>
        <taxon>50 kb inversion clade</taxon>
        <taxon>NPAAA clade</taxon>
        <taxon>indigoferoid/millettioid clade</taxon>
        <taxon>Phaseoleae</taxon>
        <taxon>Vigna</taxon>
    </lineage>
</organism>
<dbReference type="PANTHER" id="PTHR33463">
    <property type="entry name" value="NB-ARC DOMAIN-CONTAINING PROTEIN-RELATED"/>
    <property type="match status" value="1"/>
</dbReference>
<dbReference type="Proteomes" id="UP000087766">
    <property type="component" value="Unplaced"/>
</dbReference>
<gene>
    <name evidence="8" type="primary">LOC106778921</name>
</gene>
<evidence type="ECO:0000256" key="1">
    <source>
        <dbReference type="ARBA" id="ARBA00008894"/>
    </source>
</evidence>
<evidence type="ECO:0000259" key="6">
    <source>
        <dbReference type="SMART" id="SM00382"/>
    </source>
</evidence>
<evidence type="ECO:0000313" key="7">
    <source>
        <dbReference type="Proteomes" id="UP000087766"/>
    </source>
</evidence>
<protein>
    <submittedName>
        <fullName evidence="8">Probable disease resistance protein At4g27220</fullName>
    </submittedName>
</protein>
<dbReference type="InterPro" id="IPR042197">
    <property type="entry name" value="Apaf_helical"/>
</dbReference>
<dbReference type="InterPro" id="IPR002182">
    <property type="entry name" value="NB-ARC"/>
</dbReference>
<dbReference type="Gene3D" id="3.40.50.300">
    <property type="entry name" value="P-loop containing nucleotide triphosphate hydrolases"/>
    <property type="match status" value="1"/>
</dbReference>
<dbReference type="InterPro" id="IPR057135">
    <property type="entry name" value="At4g27190-like_LRR"/>
</dbReference>
<sequence>MEDFLLSIAAKIAEYAVDPILHHAQYLCCFNNFGLYLPNVKEQLELTRDRVNEQITEAIIKVEKVEPSVEKWLKDVEKVLEEVQMLEQRILSVNKNYFKRQCQYSLAKEIERKTTEMIQLHHNSKFEPFSRITELPGMQYYSSNDFFMFNSTEASYKKLLEALKNKCSFIIGLIGLGGSGKTTLAKEVGKKAEQMKLFEKVVLATVSQPLNIRSIQDQIVDQLGFKLMEESDIGRAQRLSERLRKGTTLVILDDVWEILNFEALGIPLNESSKACCVLITTRSKELCTSLQCQSIIELNLLNDEEAWTLFRHYANITDDSSETLKCVARKIVNECKGLPIAIVTVGSTLKHKTIANFKLALSRLENSKPLDIPKGLTSPYVCLELSYNNLTNPLAQSLLLLCSVFPEDCEIDLEDLFRFGRGFGTIGTFGMMEDARREMDSAIDMLKNSLWIASKSGQAIFTRTKVDPRVLEDDEVMKDMKTIAVWDFKHDHLNHKLNCPSLEILVLSVNVSGGLKVSDGCLQSLEKLKTLAFLNPDVRYIGALSLQESLMSLKNLQTLCLRRQDLGDVSFVEQLQALEILDFCGSYFDDLPVGIIKLKKLRLLDLYKCVIKKNKNVEFYEVVGKCLQLEELYLCLINYEKAFPHDVSFSKLQRYVIQSGHYQYSYETTVILEKYGQIRSLLINRFDVVAQRFASLAIKDLFIRAEFLCLTNLMGDYKNIIPSMDPQGMNQLIALQLQHCKEIECLIDGTINNRTSFGLLQTEVVFSTLVYLSLVDLPKLRELFCDPSSRCCLQNLEELEINMCNELYSISFPRNSKLCNLKVVSISGCPMLTSLFTSSVVQTLELLEDLKIYKCRSLRHIIEEENGVLSITQSHSSLKLRKLRFIGIYECENLEYMFSVFLVEGLLSLKRVAIFNNPKLKYVFGSEKEHNVAGYPCFQQTNTKRNLLNLNTLELIELPNLTAIWPEYCRPHLLSLNELFCLGCPKLSNSSIYKVINASDFQQQTTPTENEILWSFTNTSNQLEDLLLHPQLKTFLKFRVLSLTDVRIKGIFQFQIGEGTTELVSLNLDIESLYLCDIPELSFIWKGPTTFLSLQNLFDIRVDGCPKLKTIFSTTVVTSLPMLTYLHISDCDELEEIFDLGDPHQLKSLYSSQQVYFPNISDIEVNKCNKLKCLFYNLSACHFTSLIRLEIEECTQLHKAFGFEHEPDGGGLEKMGKDGKQVLFQNLKFISLINLPNFEDIHHGFKLKEDVDQTIKECPMYSPSLYLHP</sequence>
<dbReference type="Gene3D" id="1.10.8.430">
    <property type="entry name" value="Helical domain of apoptotic protease-activating factors"/>
    <property type="match status" value="1"/>
</dbReference>
<name>A0A1S3VVS5_VIGRR</name>
<evidence type="ECO:0000256" key="5">
    <source>
        <dbReference type="SAM" id="Coils"/>
    </source>
</evidence>
<dbReference type="STRING" id="3916.A0A1S3VVS5"/>
<feature type="coiled-coil region" evidence="5">
    <location>
        <begin position="41"/>
        <end position="96"/>
    </location>
</feature>
<dbReference type="FunFam" id="3.40.50.300:FF:001091">
    <property type="entry name" value="Probable disease resistance protein At1g61300"/>
    <property type="match status" value="1"/>
</dbReference>
<dbReference type="SUPFAM" id="SSF52047">
    <property type="entry name" value="RNI-like"/>
    <property type="match status" value="1"/>
</dbReference>
<dbReference type="OrthoDB" id="971758at2759"/>
<dbReference type="InterPro" id="IPR032675">
    <property type="entry name" value="LRR_dom_sf"/>
</dbReference>
<dbReference type="SUPFAM" id="SSF52058">
    <property type="entry name" value="L domain-like"/>
    <property type="match status" value="1"/>
</dbReference>
<keyword evidence="7" id="KW-1185">Reference proteome</keyword>
<keyword evidence="2" id="KW-0547">Nucleotide-binding</keyword>
<dbReference type="Pfam" id="PF23247">
    <property type="entry name" value="LRR_RPS2"/>
    <property type="match status" value="5"/>
</dbReference>
<proteinExistence type="inferred from homology"/>
<keyword evidence="3" id="KW-0611">Plant defense</keyword>
<dbReference type="RefSeq" id="XP_014522415.1">
    <property type="nucleotide sequence ID" value="XM_014666929.2"/>
</dbReference>
<evidence type="ECO:0000256" key="2">
    <source>
        <dbReference type="ARBA" id="ARBA00022741"/>
    </source>
</evidence>
<dbReference type="Gene3D" id="3.80.10.10">
    <property type="entry name" value="Ribonuclease Inhibitor"/>
    <property type="match status" value="3"/>
</dbReference>
<dbReference type="GO" id="GO:0043531">
    <property type="term" value="F:ADP binding"/>
    <property type="evidence" value="ECO:0007669"/>
    <property type="project" value="InterPro"/>
</dbReference>
<keyword evidence="5" id="KW-0175">Coiled coil</keyword>
<dbReference type="Pfam" id="PF00931">
    <property type="entry name" value="NB-ARC"/>
    <property type="match status" value="1"/>
</dbReference>
<dbReference type="AlphaFoldDB" id="A0A1S3VVS5"/>
<dbReference type="SMART" id="SM00382">
    <property type="entry name" value="AAA"/>
    <property type="match status" value="1"/>
</dbReference>
<dbReference type="PRINTS" id="PR00364">
    <property type="entry name" value="DISEASERSIST"/>
</dbReference>
<dbReference type="GeneID" id="106778921"/>
<dbReference type="InterPro" id="IPR003593">
    <property type="entry name" value="AAA+_ATPase"/>
</dbReference>
<dbReference type="GO" id="GO:0005524">
    <property type="term" value="F:ATP binding"/>
    <property type="evidence" value="ECO:0007669"/>
    <property type="project" value="UniProtKB-KW"/>
</dbReference>
<dbReference type="SUPFAM" id="SSF52540">
    <property type="entry name" value="P-loop containing nucleoside triphosphate hydrolases"/>
    <property type="match status" value="1"/>
</dbReference>
<keyword evidence="4" id="KW-0067">ATP-binding</keyword>
<dbReference type="GO" id="GO:0006952">
    <property type="term" value="P:defense response"/>
    <property type="evidence" value="ECO:0007669"/>
    <property type="project" value="UniProtKB-KW"/>
</dbReference>
<dbReference type="PANTHER" id="PTHR33463:SF105">
    <property type="entry name" value="AND NB-ARC DOMAIN DISEASE RESISTANCE PROTEIN, PUTATIVE-RELATED"/>
    <property type="match status" value="1"/>
</dbReference>
<feature type="non-terminal residue" evidence="8">
    <location>
        <position position="1269"/>
    </location>
</feature>
<evidence type="ECO:0000256" key="3">
    <source>
        <dbReference type="ARBA" id="ARBA00022821"/>
    </source>
</evidence>